<keyword evidence="1" id="KW-0813">Transport</keyword>
<evidence type="ECO:0000256" key="2">
    <source>
        <dbReference type="ARBA" id="ARBA00022741"/>
    </source>
</evidence>
<sequence length="343" mass="37679">MTFAVEFSAVSRLYGKVKAVDRVSLQIEQGEFFSMLGPSGSGKTTCLRLMAGFEQPDLGVVRLGGVDAVGLPPYLRDVNTVFQDYALFPHLSVSENIAYGLKIKGIGRGDRLARSEEALELVALGGYGDRKPSALSGGQRQRVALARALVNRPKVLLLDEPLGALDLKLREQMQSELKRLHRHLGITFVYVTHDQGEALSMSDRVAVFNRGRIEQLDTPRALYARPQTPFVARFVGSSNVISGELAQRLSGQAQPFALRPEHVQLLTPYGQHEVQVEGKLRHVHYHGAYSRLELDLGQQQTLAVHVPHRDGDDALLPDIGTRLGCGWSRSAMVPLQDDSGSQP</sequence>
<dbReference type="RefSeq" id="WP_377151971.1">
    <property type="nucleotide sequence ID" value="NZ_JBHSAF010000007.1"/>
</dbReference>
<accession>A0ABV8CN10</accession>
<dbReference type="InterPro" id="IPR003593">
    <property type="entry name" value="AAA+_ATPase"/>
</dbReference>
<evidence type="ECO:0000313" key="5">
    <source>
        <dbReference type="EMBL" id="MFC3913590.1"/>
    </source>
</evidence>
<feature type="domain" description="ABC transporter" evidence="4">
    <location>
        <begin position="5"/>
        <end position="235"/>
    </location>
</feature>
<dbReference type="PANTHER" id="PTHR42781:SF4">
    <property type="entry name" value="SPERMIDINE_PUTRESCINE IMPORT ATP-BINDING PROTEIN POTA"/>
    <property type="match status" value="1"/>
</dbReference>
<dbReference type="Gene3D" id="3.40.50.300">
    <property type="entry name" value="P-loop containing nucleotide triphosphate hydrolases"/>
    <property type="match status" value="1"/>
</dbReference>
<evidence type="ECO:0000313" key="6">
    <source>
        <dbReference type="Proteomes" id="UP001595692"/>
    </source>
</evidence>
<evidence type="ECO:0000256" key="3">
    <source>
        <dbReference type="ARBA" id="ARBA00022840"/>
    </source>
</evidence>
<evidence type="ECO:0000259" key="4">
    <source>
        <dbReference type="PROSITE" id="PS50893"/>
    </source>
</evidence>
<dbReference type="InterPro" id="IPR013611">
    <property type="entry name" value="Transp-assoc_OB_typ2"/>
</dbReference>
<dbReference type="InterPro" id="IPR050093">
    <property type="entry name" value="ABC_SmlMolc_Importer"/>
</dbReference>
<reference evidence="6" key="1">
    <citation type="journal article" date="2019" name="Int. J. Syst. Evol. Microbiol.">
        <title>The Global Catalogue of Microorganisms (GCM) 10K type strain sequencing project: providing services to taxonomists for standard genome sequencing and annotation.</title>
        <authorList>
            <consortium name="The Broad Institute Genomics Platform"/>
            <consortium name="The Broad Institute Genome Sequencing Center for Infectious Disease"/>
            <person name="Wu L."/>
            <person name="Ma J."/>
        </authorList>
    </citation>
    <scope>NUCLEOTIDE SEQUENCE [LARGE SCALE GENOMIC DNA]</scope>
    <source>
        <strain evidence="6">CCUG 54939</strain>
    </source>
</reference>
<dbReference type="InterPro" id="IPR027417">
    <property type="entry name" value="P-loop_NTPase"/>
</dbReference>
<dbReference type="SUPFAM" id="SSF50331">
    <property type="entry name" value="MOP-like"/>
    <property type="match status" value="1"/>
</dbReference>
<dbReference type="Pfam" id="PF00005">
    <property type="entry name" value="ABC_tran"/>
    <property type="match status" value="1"/>
</dbReference>
<keyword evidence="2" id="KW-0547">Nucleotide-binding</keyword>
<dbReference type="Proteomes" id="UP001595692">
    <property type="component" value="Unassembled WGS sequence"/>
</dbReference>
<keyword evidence="3 5" id="KW-0067">ATP-binding</keyword>
<dbReference type="PROSITE" id="PS00211">
    <property type="entry name" value="ABC_TRANSPORTER_1"/>
    <property type="match status" value="1"/>
</dbReference>
<dbReference type="SMART" id="SM00382">
    <property type="entry name" value="AAA"/>
    <property type="match status" value="1"/>
</dbReference>
<proteinExistence type="predicted"/>
<keyword evidence="6" id="KW-1185">Reference proteome</keyword>
<organism evidence="5 6">
    <name type="scientific">Pseudaeromonas sharmana</name>
    <dbReference type="NCBI Taxonomy" id="328412"/>
    <lineage>
        <taxon>Bacteria</taxon>
        <taxon>Pseudomonadati</taxon>
        <taxon>Pseudomonadota</taxon>
        <taxon>Gammaproteobacteria</taxon>
        <taxon>Aeromonadales</taxon>
        <taxon>Aeromonadaceae</taxon>
        <taxon>Pseudaeromonas</taxon>
    </lineage>
</organism>
<gene>
    <name evidence="5" type="ORF">ACFOSS_08935</name>
</gene>
<dbReference type="PROSITE" id="PS50893">
    <property type="entry name" value="ABC_TRANSPORTER_2"/>
    <property type="match status" value="1"/>
</dbReference>
<protein>
    <submittedName>
        <fullName evidence="5">ABC transporter ATP-binding protein</fullName>
    </submittedName>
</protein>
<evidence type="ECO:0000256" key="1">
    <source>
        <dbReference type="ARBA" id="ARBA00022448"/>
    </source>
</evidence>
<dbReference type="PANTHER" id="PTHR42781">
    <property type="entry name" value="SPERMIDINE/PUTRESCINE IMPORT ATP-BINDING PROTEIN POTA"/>
    <property type="match status" value="1"/>
</dbReference>
<name>A0ABV8CN10_9GAMM</name>
<dbReference type="GO" id="GO:0005524">
    <property type="term" value="F:ATP binding"/>
    <property type="evidence" value="ECO:0007669"/>
    <property type="project" value="UniProtKB-KW"/>
</dbReference>
<dbReference type="EMBL" id="JBHSAF010000007">
    <property type="protein sequence ID" value="MFC3913590.1"/>
    <property type="molecule type" value="Genomic_DNA"/>
</dbReference>
<dbReference type="SUPFAM" id="SSF52540">
    <property type="entry name" value="P-loop containing nucleoside triphosphate hydrolases"/>
    <property type="match status" value="1"/>
</dbReference>
<comment type="caution">
    <text evidence="5">The sequence shown here is derived from an EMBL/GenBank/DDBJ whole genome shotgun (WGS) entry which is preliminary data.</text>
</comment>
<dbReference type="Pfam" id="PF08402">
    <property type="entry name" value="TOBE_2"/>
    <property type="match status" value="1"/>
</dbReference>
<dbReference type="InterPro" id="IPR008995">
    <property type="entry name" value="Mo/tungstate-bd_C_term_dom"/>
</dbReference>
<dbReference type="InterPro" id="IPR003439">
    <property type="entry name" value="ABC_transporter-like_ATP-bd"/>
</dbReference>
<dbReference type="InterPro" id="IPR017871">
    <property type="entry name" value="ABC_transporter-like_CS"/>
</dbReference>